<reference evidence="1 2" key="1">
    <citation type="submission" date="2020-08" db="EMBL/GenBank/DDBJ databases">
        <title>Novel species in genus Aeromicrobium.</title>
        <authorList>
            <person name="Zhang G."/>
        </authorList>
    </citation>
    <scope>NUCLEOTIDE SEQUENCE [LARGE SCALE GENOMIC DNA]</scope>
    <source>
        <strain evidence="2">zg-629</strain>
    </source>
</reference>
<accession>A0ABX6SST6</accession>
<dbReference type="InterPro" id="IPR029069">
    <property type="entry name" value="HotDog_dom_sf"/>
</dbReference>
<gene>
    <name evidence="1" type="ORF">H9L21_11780</name>
</gene>
<dbReference type="EMBL" id="CP060587">
    <property type="protein sequence ID" value="QNL93775.1"/>
    <property type="molecule type" value="Genomic_DNA"/>
</dbReference>
<dbReference type="Proteomes" id="UP000515871">
    <property type="component" value="Chromosome"/>
</dbReference>
<protein>
    <submittedName>
        <fullName evidence="1">Thioesterase family protein</fullName>
    </submittedName>
</protein>
<proteinExistence type="predicted"/>
<dbReference type="Pfam" id="PF13279">
    <property type="entry name" value="4HBT_2"/>
    <property type="match status" value="1"/>
</dbReference>
<organism evidence="1 2">
    <name type="scientific">Aeromicrobium senzhongii</name>
    <dbReference type="NCBI Taxonomy" id="2663859"/>
    <lineage>
        <taxon>Bacteria</taxon>
        <taxon>Bacillati</taxon>
        <taxon>Actinomycetota</taxon>
        <taxon>Actinomycetes</taxon>
        <taxon>Propionibacteriales</taxon>
        <taxon>Nocardioidaceae</taxon>
        <taxon>Aeromicrobium</taxon>
    </lineage>
</organism>
<dbReference type="CDD" id="cd00586">
    <property type="entry name" value="4HBT"/>
    <property type="match status" value="1"/>
</dbReference>
<name>A0ABX6SST6_9ACTN</name>
<sequence>MAQPSWTQIAQLPTPHRHTVDASHIDHNGHMNVVHHFTAQVAGVREALAAVGVTEDYVATRRLGTFAAEHHLSYLGELRLGDRYSVRTRFLGRRDKVAHLAAFLTNDTAEQLANVLEVISVHVDLGTRRATAFPADVGAQIDAAIESGDALGWTFEPRLGLRP</sequence>
<dbReference type="RefSeq" id="WP_187411494.1">
    <property type="nucleotide sequence ID" value="NZ_CP060587.1"/>
</dbReference>
<evidence type="ECO:0000313" key="2">
    <source>
        <dbReference type="Proteomes" id="UP000515871"/>
    </source>
</evidence>
<dbReference type="SUPFAM" id="SSF54637">
    <property type="entry name" value="Thioesterase/thiol ester dehydrase-isomerase"/>
    <property type="match status" value="1"/>
</dbReference>
<evidence type="ECO:0000313" key="1">
    <source>
        <dbReference type="EMBL" id="QNL93775.1"/>
    </source>
</evidence>
<keyword evidence="2" id="KW-1185">Reference proteome</keyword>
<dbReference type="Gene3D" id="3.10.129.10">
    <property type="entry name" value="Hotdog Thioesterase"/>
    <property type="match status" value="1"/>
</dbReference>